<accession>A0A8T2S4D0</accession>
<proteinExistence type="predicted"/>
<organism evidence="1 2">
    <name type="scientific">Ceratopteris richardii</name>
    <name type="common">Triangle waterfern</name>
    <dbReference type="NCBI Taxonomy" id="49495"/>
    <lineage>
        <taxon>Eukaryota</taxon>
        <taxon>Viridiplantae</taxon>
        <taxon>Streptophyta</taxon>
        <taxon>Embryophyta</taxon>
        <taxon>Tracheophyta</taxon>
        <taxon>Polypodiopsida</taxon>
        <taxon>Polypodiidae</taxon>
        <taxon>Polypodiales</taxon>
        <taxon>Pteridineae</taxon>
        <taxon>Pteridaceae</taxon>
        <taxon>Parkerioideae</taxon>
        <taxon>Ceratopteris</taxon>
    </lineage>
</organism>
<keyword evidence="2" id="KW-1185">Reference proteome</keyword>
<protein>
    <submittedName>
        <fullName evidence="1">Uncharacterized protein</fullName>
    </submittedName>
</protein>
<name>A0A8T2S4D0_CERRI</name>
<dbReference type="AlphaFoldDB" id="A0A8T2S4D0"/>
<evidence type="ECO:0000313" key="1">
    <source>
        <dbReference type="EMBL" id="KAH7307026.1"/>
    </source>
</evidence>
<sequence>MGKTHEFKMNLTKHVHAIKPALYQTKEGLKHIDTGESAASFNCRCWQGMYVPRPTRV</sequence>
<evidence type="ECO:0000313" key="2">
    <source>
        <dbReference type="Proteomes" id="UP000825935"/>
    </source>
</evidence>
<dbReference type="Proteomes" id="UP000825935">
    <property type="component" value="Chromosome 22"/>
</dbReference>
<reference evidence="1" key="1">
    <citation type="submission" date="2021-08" db="EMBL/GenBank/DDBJ databases">
        <title>WGS assembly of Ceratopteris richardii.</title>
        <authorList>
            <person name="Marchant D.B."/>
            <person name="Chen G."/>
            <person name="Jenkins J."/>
            <person name="Shu S."/>
            <person name="Leebens-Mack J."/>
            <person name="Grimwood J."/>
            <person name="Schmutz J."/>
            <person name="Soltis P."/>
            <person name="Soltis D."/>
            <person name="Chen Z.-H."/>
        </authorList>
    </citation>
    <scope>NUCLEOTIDE SEQUENCE</scope>
    <source>
        <strain evidence="1">Whitten #5841</strain>
        <tissue evidence="1">Leaf</tissue>
    </source>
</reference>
<dbReference type="EMBL" id="CM035427">
    <property type="protein sequence ID" value="KAH7307026.1"/>
    <property type="molecule type" value="Genomic_DNA"/>
</dbReference>
<gene>
    <name evidence="1" type="ORF">KP509_22G042800</name>
</gene>
<comment type="caution">
    <text evidence="1">The sequence shown here is derived from an EMBL/GenBank/DDBJ whole genome shotgun (WGS) entry which is preliminary data.</text>
</comment>